<comment type="caution">
    <text evidence="3">The sequence shown here is derived from an EMBL/GenBank/DDBJ whole genome shotgun (WGS) entry which is preliminary data.</text>
</comment>
<dbReference type="GO" id="GO:0004519">
    <property type="term" value="F:endonuclease activity"/>
    <property type="evidence" value="ECO:0007669"/>
    <property type="project" value="InterPro"/>
</dbReference>
<dbReference type="InterPro" id="IPR005021">
    <property type="entry name" value="Terminase_largesu-like"/>
</dbReference>
<dbReference type="Pfam" id="PF20441">
    <property type="entry name" value="TerL_nuclease"/>
    <property type="match status" value="1"/>
</dbReference>
<organism evidence="3">
    <name type="scientific">marine sediment metagenome</name>
    <dbReference type="NCBI Taxonomy" id="412755"/>
    <lineage>
        <taxon>unclassified sequences</taxon>
        <taxon>metagenomes</taxon>
        <taxon>ecological metagenomes</taxon>
    </lineage>
</organism>
<accession>A0A0F9JGC1</accession>
<name>A0A0F9JGC1_9ZZZZ</name>
<protein>
    <recommendedName>
        <fullName evidence="4">Terminase large subunit</fullName>
    </recommendedName>
</protein>
<dbReference type="InterPro" id="IPR046462">
    <property type="entry name" value="TerL_nuclease"/>
</dbReference>
<gene>
    <name evidence="3" type="ORF">LCGC14_1458840</name>
</gene>
<dbReference type="InterPro" id="IPR046461">
    <property type="entry name" value="TerL_ATPase"/>
</dbReference>
<dbReference type="EMBL" id="LAZR01010132">
    <property type="protein sequence ID" value="KKM68648.1"/>
    <property type="molecule type" value="Genomic_DNA"/>
</dbReference>
<evidence type="ECO:0000313" key="3">
    <source>
        <dbReference type="EMBL" id="KKM68648.1"/>
    </source>
</evidence>
<feature type="domain" description="Terminase large subunit-like ATPase" evidence="1">
    <location>
        <begin position="76"/>
        <end position="244"/>
    </location>
</feature>
<dbReference type="Pfam" id="PF03354">
    <property type="entry name" value="TerL_ATPase"/>
    <property type="match status" value="1"/>
</dbReference>
<reference evidence="3" key="1">
    <citation type="journal article" date="2015" name="Nature">
        <title>Complex archaea that bridge the gap between prokaryotes and eukaryotes.</title>
        <authorList>
            <person name="Spang A."/>
            <person name="Saw J.H."/>
            <person name="Jorgensen S.L."/>
            <person name="Zaremba-Niedzwiedzka K."/>
            <person name="Martijn J."/>
            <person name="Lind A.E."/>
            <person name="van Eijk R."/>
            <person name="Schleper C."/>
            <person name="Guy L."/>
            <person name="Ettema T.J."/>
        </authorList>
    </citation>
    <scope>NUCLEOTIDE SEQUENCE</scope>
</reference>
<dbReference type="Gene3D" id="3.40.50.300">
    <property type="entry name" value="P-loop containing nucleotide triphosphate hydrolases"/>
    <property type="match status" value="1"/>
</dbReference>
<sequence length="549" mass="63530">MTDPAQYGLDVLSGKVVACEYVRLYAARHFDDLKRQRTDEFPYYFDEEAGIRSIKFFSILNHYKGKWAGQKFIPMPWQAFNLYQFFGWKRLDGRRKYKYSYIEVPKKNGKTTFVACKGLYHMLMDGESSPEVYIAAAKEAQARICFDTARFIGKRTPEIYKRLHIMKYVIEKPDDGGVMLALGSDSKKQDGLNVSHGVIDEYHTHPSDEMYDILKQGTGARDQPIIDIITTAGYEKNYPCYEFRRRCIKILQGVLKQENMLVVIYTLDEKDDWKDPKMWEKANPSWSIINQDDFKDEAEMAKNSLTEQPKFKTKRLCVWADAEQTWIGAEDWMKCAGEEMSYEQLKDIPCYGGLDLANVRDLNALVLVFPLPDNTRYIKCWFWIPYDKVRSKEDIVPYWEWKEEGYISVAGGNSIDQDELVKDLLSILEKYNLRSLAYDRWGSDRIVQGLQKGGIPDSKLDEYKQVTLEMSKPVRFIEAAIMEQKMNHAGNPVLRWMASNVVIYMDSSEGIKFDKRKSIDKIDGMVALAMAVGTEMSDEGPITGNVRFL</sequence>
<dbReference type="AlphaFoldDB" id="A0A0F9JGC1"/>
<dbReference type="InterPro" id="IPR027417">
    <property type="entry name" value="P-loop_NTPase"/>
</dbReference>
<dbReference type="PANTHER" id="PTHR41287">
    <property type="match status" value="1"/>
</dbReference>
<evidence type="ECO:0008006" key="4">
    <source>
        <dbReference type="Google" id="ProtNLM"/>
    </source>
</evidence>
<evidence type="ECO:0000259" key="1">
    <source>
        <dbReference type="Pfam" id="PF03354"/>
    </source>
</evidence>
<dbReference type="PANTHER" id="PTHR41287:SF1">
    <property type="entry name" value="PROTEIN YMFN"/>
    <property type="match status" value="1"/>
</dbReference>
<proteinExistence type="predicted"/>
<evidence type="ECO:0000259" key="2">
    <source>
        <dbReference type="Pfam" id="PF20441"/>
    </source>
</evidence>
<feature type="domain" description="Terminase large subunit-like endonuclease" evidence="2">
    <location>
        <begin position="258"/>
        <end position="536"/>
    </location>
</feature>